<comment type="caution">
    <text evidence="1">The sequence shown here is derived from an EMBL/GenBank/DDBJ whole genome shotgun (WGS) entry which is preliminary data.</text>
</comment>
<name>A0A5J4PIQ9_9EUKA</name>
<gene>
    <name evidence="1" type="ORF">EZS28_056564</name>
</gene>
<sequence>MPPQSQDINPFRLPFVLALLIKNENTLPEREIDLIQQIGQPILISAQTTSSLLPYYSLWLKQSLQLIKEIDADLANDI</sequence>
<proteinExistence type="predicted"/>
<reference evidence="1 2" key="1">
    <citation type="submission" date="2019-03" db="EMBL/GenBank/DDBJ databases">
        <title>Single cell metagenomics reveals metabolic interactions within the superorganism composed of flagellate Streblomastix strix and complex community of Bacteroidetes bacteria on its surface.</title>
        <authorList>
            <person name="Treitli S.C."/>
            <person name="Kolisko M."/>
            <person name="Husnik F."/>
            <person name="Keeling P."/>
            <person name="Hampl V."/>
        </authorList>
    </citation>
    <scope>NUCLEOTIDE SEQUENCE [LARGE SCALE GENOMIC DNA]</scope>
    <source>
        <strain evidence="1">ST1C</strain>
    </source>
</reference>
<feature type="non-terminal residue" evidence="1">
    <location>
        <position position="78"/>
    </location>
</feature>
<dbReference type="Proteomes" id="UP000324800">
    <property type="component" value="Unassembled WGS sequence"/>
</dbReference>
<protein>
    <submittedName>
        <fullName evidence="1">Uncharacterized protein</fullName>
    </submittedName>
</protein>
<dbReference type="AlphaFoldDB" id="A0A5J4PIQ9"/>
<organism evidence="1 2">
    <name type="scientific">Streblomastix strix</name>
    <dbReference type="NCBI Taxonomy" id="222440"/>
    <lineage>
        <taxon>Eukaryota</taxon>
        <taxon>Metamonada</taxon>
        <taxon>Preaxostyla</taxon>
        <taxon>Oxymonadida</taxon>
        <taxon>Streblomastigidae</taxon>
        <taxon>Streblomastix</taxon>
    </lineage>
</organism>
<evidence type="ECO:0000313" key="2">
    <source>
        <dbReference type="Proteomes" id="UP000324800"/>
    </source>
</evidence>
<accession>A0A5J4PIQ9</accession>
<evidence type="ECO:0000313" key="1">
    <source>
        <dbReference type="EMBL" id="KAA6309172.1"/>
    </source>
</evidence>
<dbReference type="EMBL" id="SNRW01050434">
    <property type="protein sequence ID" value="KAA6309172.1"/>
    <property type="molecule type" value="Genomic_DNA"/>
</dbReference>